<dbReference type="PANTHER" id="PTHR30353">
    <property type="entry name" value="INNER MEMBRANE PROTEIN DEDA-RELATED"/>
    <property type="match status" value="1"/>
</dbReference>
<dbReference type="RefSeq" id="WP_341468751.1">
    <property type="nucleotide sequence ID" value="NZ_CP128399.1"/>
</dbReference>
<evidence type="ECO:0000256" key="2">
    <source>
        <dbReference type="ARBA" id="ARBA00010792"/>
    </source>
</evidence>
<evidence type="ECO:0000256" key="6">
    <source>
        <dbReference type="ARBA" id="ARBA00023136"/>
    </source>
</evidence>
<evidence type="ECO:0000256" key="1">
    <source>
        <dbReference type="ARBA" id="ARBA00004651"/>
    </source>
</evidence>
<organism evidence="9 10">
    <name type="scientific">Candidatus Chlorohelix allophototropha</name>
    <dbReference type="NCBI Taxonomy" id="3003348"/>
    <lineage>
        <taxon>Bacteria</taxon>
        <taxon>Bacillati</taxon>
        <taxon>Chloroflexota</taxon>
        <taxon>Chloroflexia</taxon>
        <taxon>Candidatus Chloroheliales</taxon>
        <taxon>Candidatus Chloroheliaceae</taxon>
        <taxon>Candidatus Chlorohelix</taxon>
    </lineage>
</organism>
<reference evidence="9" key="1">
    <citation type="journal article" date="2024" name="Nature">
        <title>Anoxygenic phototroph of the Chloroflexota uses a type I reaction centre.</title>
        <authorList>
            <person name="Tsuji J.M."/>
            <person name="Shaw N.A."/>
            <person name="Nagashima S."/>
            <person name="Venkiteswaran J.J."/>
            <person name="Schiff S.L."/>
            <person name="Watanabe T."/>
            <person name="Fukui M."/>
            <person name="Hanada S."/>
            <person name="Tank M."/>
            <person name="Neufeld J.D."/>
        </authorList>
    </citation>
    <scope>NUCLEOTIDE SEQUENCE</scope>
    <source>
        <strain evidence="9">L227-S17</strain>
    </source>
</reference>
<sequence length="247" mass="27688">MELTIFLDYDVIAATDVVAKEGGFFLDPVYLIKTLGLFGIVLIVFAESGLLFGFFFPGDSLLFTAGFFASQGWFDIWLLVPLCFIAAVLGDSVGYWTGSKFGPKLFNKEDSFFFHKDHIIRAQKFYDKYGGKTVLLARFVPIVRTFAPIVAGMGKMRYATFLAYNVVGAFVFAVCITLAGYFLGQVIPDIDKFLLPIIFLIILVSVAPGIYHIFKEKDNRMRFTNSLKKLLKRDGKVESAAQLNKKD</sequence>
<protein>
    <submittedName>
        <fullName evidence="9">VTT domain-containing protein</fullName>
    </submittedName>
</protein>
<dbReference type="Pfam" id="PF09335">
    <property type="entry name" value="VTT_dom"/>
    <property type="match status" value="1"/>
</dbReference>
<evidence type="ECO:0000256" key="4">
    <source>
        <dbReference type="ARBA" id="ARBA00022692"/>
    </source>
</evidence>
<comment type="subcellular location">
    <subcellularLocation>
        <location evidence="1 7">Cell membrane</location>
        <topology evidence="1 7">Multi-pass membrane protein</topology>
    </subcellularLocation>
</comment>
<gene>
    <name evidence="9" type="ORF">OZ401_000103</name>
</gene>
<dbReference type="InterPro" id="IPR032816">
    <property type="entry name" value="VTT_dom"/>
</dbReference>
<keyword evidence="4 7" id="KW-0812">Transmembrane</keyword>
<keyword evidence="6 7" id="KW-0472">Membrane</keyword>
<feature type="transmembrane region" description="Helical" evidence="7">
    <location>
        <begin position="162"/>
        <end position="187"/>
    </location>
</feature>
<comment type="similarity">
    <text evidence="2 7">Belongs to the DedA family.</text>
</comment>
<evidence type="ECO:0000256" key="5">
    <source>
        <dbReference type="ARBA" id="ARBA00022989"/>
    </source>
</evidence>
<evidence type="ECO:0000259" key="8">
    <source>
        <dbReference type="Pfam" id="PF09335"/>
    </source>
</evidence>
<keyword evidence="5 7" id="KW-1133">Transmembrane helix</keyword>
<feature type="domain" description="VTT" evidence="8">
    <location>
        <begin position="56"/>
        <end position="181"/>
    </location>
</feature>
<keyword evidence="10" id="KW-1185">Reference proteome</keyword>
<feature type="transmembrane region" description="Helical" evidence="7">
    <location>
        <begin position="193"/>
        <end position="214"/>
    </location>
</feature>
<accession>A0ABY9B128</accession>
<dbReference type="EMBL" id="CP128399">
    <property type="protein sequence ID" value="WJW66858.1"/>
    <property type="molecule type" value="Genomic_DNA"/>
</dbReference>
<keyword evidence="3 7" id="KW-1003">Cell membrane</keyword>
<dbReference type="PANTHER" id="PTHR30353:SF0">
    <property type="entry name" value="TRANSMEMBRANE PROTEIN"/>
    <property type="match status" value="1"/>
</dbReference>
<evidence type="ECO:0000256" key="7">
    <source>
        <dbReference type="RuleBase" id="RU367016"/>
    </source>
</evidence>
<proteinExistence type="inferred from homology"/>
<dbReference type="Proteomes" id="UP001431572">
    <property type="component" value="Chromosome 1"/>
</dbReference>
<dbReference type="InterPro" id="IPR032818">
    <property type="entry name" value="DedA-like"/>
</dbReference>
<evidence type="ECO:0000256" key="3">
    <source>
        <dbReference type="ARBA" id="ARBA00022475"/>
    </source>
</evidence>
<feature type="transmembrane region" description="Helical" evidence="7">
    <location>
        <begin position="76"/>
        <end position="98"/>
    </location>
</feature>
<evidence type="ECO:0000313" key="9">
    <source>
        <dbReference type="EMBL" id="WJW66858.1"/>
    </source>
</evidence>
<evidence type="ECO:0000313" key="10">
    <source>
        <dbReference type="Proteomes" id="UP001431572"/>
    </source>
</evidence>
<feature type="transmembrane region" description="Helical" evidence="7">
    <location>
        <begin position="35"/>
        <end position="56"/>
    </location>
</feature>
<name>A0ABY9B128_9CHLR</name>